<dbReference type="CDD" id="cd03677">
    <property type="entry name" value="MM_CoA_mutase_beta"/>
    <property type="match status" value="1"/>
</dbReference>
<dbReference type="SUPFAM" id="SSF52242">
    <property type="entry name" value="Cobalamin (vitamin B12)-binding domain"/>
    <property type="match status" value="1"/>
</dbReference>
<evidence type="ECO:0000256" key="1">
    <source>
        <dbReference type="ARBA" id="ARBA00001922"/>
    </source>
</evidence>
<dbReference type="GO" id="GO:0031419">
    <property type="term" value="F:cobalamin binding"/>
    <property type="evidence" value="ECO:0007669"/>
    <property type="project" value="UniProtKB-KW"/>
</dbReference>
<organism evidence="8 9">
    <name type="scientific">Fodinibius sediminis</name>
    <dbReference type="NCBI Taxonomy" id="1214077"/>
    <lineage>
        <taxon>Bacteria</taxon>
        <taxon>Pseudomonadati</taxon>
        <taxon>Balneolota</taxon>
        <taxon>Balneolia</taxon>
        <taxon>Balneolales</taxon>
        <taxon>Balneolaceae</taxon>
        <taxon>Fodinibius</taxon>
    </lineage>
</organism>
<dbReference type="AlphaFoldDB" id="A0A521AEY1"/>
<evidence type="ECO:0000256" key="3">
    <source>
        <dbReference type="ARBA" id="ARBA00012398"/>
    </source>
</evidence>
<reference evidence="8 9" key="1">
    <citation type="submission" date="2017-05" db="EMBL/GenBank/DDBJ databases">
        <authorList>
            <person name="Varghese N."/>
            <person name="Submissions S."/>
        </authorList>
    </citation>
    <scope>NUCLEOTIDE SEQUENCE [LARGE SCALE GENOMIC DNA]</scope>
    <source>
        <strain evidence="8 9">DSM 21194</strain>
    </source>
</reference>
<evidence type="ECO:0000256" key="6">
    <source>
        <dbReference type="ARBA" id="ARBA00023285"/>
    </source>
</evidence>
<keyword evidence="6" id="KW-0170">Cobalt</keyword>
<dbReference type="InterPro" id="IPR006099">
    <property type="entry name" value="MeMalonylCoA_mutase_a/b_cat"/>
</dbReference>
<proteinExistence type="inferred from homology"/>
<keyword evidence="5" id="KW-0413">Isomerase</keyword>
<dbReference type="RefSeq" id="WP_142712564.1">
    <property type="nucleotide sequence ID" value="NZ_FXTH01000001.1"/>
</dbReference>
<evidence type="ECO:0000256" key="4">
    <source>
        <dbReference type="ARBA" id="ARBA00022628"/>
    </source>
</evidence>
<evidence type="ECO:0000256" key="2">
    <source>
        <dbReference type="ARBA" id="ARBA00008465"/>
    </source>
</evidence>
<dbReference type="PROSITE" id="PS00544">
    <property type="entry name" value="METMALONYL_COA_MUTASE"/>
    <property type="match status" value="1"/>
</dbReference>
<evidence type="ECO:0000259" key="7">
    <source>
        <dbReference type="Pfam" id="PF01642"/>
    </source>
</evidence>
<dbReference type="SUPFAM" id="SSF51703">
    <property type="entry name" value="Cobalamin (vitamin B12)-dependent enzymes"/>
    <property type="match status" value="1"/>
</dbReference>
<dbReference type="InterPro" id="IPR016176">
    <property type="entry name" value="Cbl-dep_enz_cat"/>
</dbReference>
<feature type="domain" description="Methylmalonyl-CoA mutase alpha/beta chain catalytic" evidence="7">
    <location>
        <begin position="76"/>
        <end position="489"/>
    </location>
</feature>
<evidence type="ECO:0000256" key="5">
    <source>
        <dbReference type="ARBA" id="ARBA00023235"/>
    </source>
</evidence>
<comment type="cofactor">
    <cofactor evidence="1">
        <name>adenosylcob(III)alamin</name>
        <dbReference type="ChEBI" id="CHEBI:18408"/>
    </cofactor>
</comment>
<dbReference type="Gene3D" id="3.20.20.240">
    <property type="entry name" value="Methylmalonyl-CoA mutase"/>
    <property type="match status" value="1"/>
</dbReference>
<dbReference type="PANTHER" id="PTHR48101:SF1">
    <property type="entry name" value="METHYLMALONYL-COA MUTASE, LARGE SUBUNIT"/>
    <property type="match status" value="1"/>
</dbReference>
<dbReference type="PANTHER" id="PTHR48101">
    <property type="entry name" value="METHYLMALONYL-COA MUTASE, MITOCHONDRIAL-RELATED"/>
    <property type="match status" value="1"/>
</dbReference>
<dbReference type="Gene3D" id="3.40.50.280">
    <property type="entry name" value="Cobalamin-binding domain"/>
    <property type="match status" value="1"/>
</dbReference>
<dbReference type="EC" id="5.4.99.2" evidence="3"/>
<dbReference type="GO" id="GO:0016866">
    <property type="term" value="F:intramolecular transferase activity"/>
    <property type="evidence" value="ECO:0007669"/>
    <property type="project" value="InterPro"/>
</dbReference>
<name>A0A521AEY1_9BACT</name>
<evidence type="ECO:0000313" key="8">
    <source>
        <dbReference type="EMBL" id="SMO33374.1"/>
    </source>
</evidence>
<accession>A0A521AEY1</accession>
<dbReference type="GO" id="GO:0046872">
    <property type="term" value="F:metal ion binding"/>
    <property type="evidence" value="ECO:0007669"/>
    <property type="project" value="InterPro"/>
</dbReference>
<dbReference type="Pfam" id="PF01642">
    <property type="entry name" value="MM_CoA_mutase"/>
    <property type="match status" value="1"/>
</dbReference>
<dbReference type="InterPro" id="IPR058549">
    <property type="entry name" value="MeMalonylCoA_mutase_a/b_site"/>
</dbReference>
<dbReference type="InterPro" id="IPR036724">
    <property type="entry name" value="Cobalamin-bd_sf"/>
</dbReference>
<gene>
    <name evidence="8" type="ORF">SAMN06265218_10177</name>
</gene>
<keyword evidence="4" id="KW-0846">Cobalamin</keyword>
<keyword evidence="9" id="KW-1185">Reference proteome</keyword>
<evidence type="ECO:0000313" key="9">
    <source>
        <dbReference type="Proteomes" id="UP000317593"/>
    </source>
</evidence>
<sequence>MTDPKDRPLDFDEFPAVSTSAWEQKIKTDLNDGNYRRTLRWHSGEGIAPLPFYRRENLKEIPRHQPIPKILPEDASNEWEIREPVSEASLSEANVSARKALNRGSDALQFHLDVSRLEDAPVRHLTGIPIQCQSDFSTLVNGISLETISLHFDAGLISPALLAMLFNEVHEQELNPQKVRATFNYDPATYLLHNGRYPKKKTLLSEDIVYISRFVTDRAMSGVRPLAIDARSYHNSGATIIQELGFATAAASEYLSILTERNVETTQAGQLLHFNFSAGSNYFLEIAKFRAARLLWKNLVEAYGGVPGQCSASIHAETSQGNKTLYAPYTNMLRTATEGMSAAIAGCNSITIRPFDQHFRKSSDFSQRIARNQQLIFREEAYLDKVADPAAGSYYIECLTDEIGRKAWDIFREVEAEGGLMQAIENGTVQSAIEDSKTKRNQAIARRRRTFVGTNRYTSPEETMHENIDRDNPTVALRQSSDFSIQSSTDDTMQYLADAFARQARLADVIPLLIDSGAPAFPVLEPYRGPRAFEELRLATDKHPTTPTVLMLPLGDKKQRKARSAFASNFFGCLGYRIKSPTGFDSLEEGLKAIEKQKPDIAVLCSSDDAYNTLVPKAGAAISKVDRPPMFVLAGKPGQDKERYEEAGVDEFIYEHCNALKILRRFQKKLRVI</sequence>
<dbReference type="OrthoDB" id="9762378at2"/>
<protein>
    <recommendedName>
        <fullName evidence="3">methylmalonyl-CoA mutase</fullName>
        <ecNumber evidence="3">5.4.99.2</ecNumber>
    </recommendedName>
</protein>
<comment type="similarity">
    <text evidence="2">Belongs to the methylmalonyl-CoA mutase family.</text>
</comment>
<dbReference type="EMBL" id="FXTH01000001">
    <property type="protein sequence ID" value="SMO33374.1"/>
    <property type="molecule type" value="Genomic_DNA"/>
</dbReference>
<dbReference type="Proteomes" id="UP000317593">
    <property type="component" value="Unassembled WGS sequence"/>
</dbReference>